<keyword evidence="4" id="KW-1133">Transmembrane helix</keyword>
<feature type="compositionally biased region" description="Basic and acidic residues" evidence="9">
    <location>
        <begin position="13"/>
        <end position="31"/>
    </location>
</feature>
<dbReference type="PANTHER" id="PTHR14360:SF1">
    <property type="entry name" value="PROTEIN FMP32, MITOCHONDRIAL"/>
    <property type="match status" value="1"/>
</dbReference>
<name>A0A2Z7D8R4_9LAMI</name>
<evidence type="ECO:0000256" key="6">
    <source>
        <dbReference type="ARBA" id="ARBA00023128"/>
    </source>
</evidence>
<dbReference type="GO" id="GO:0005739">
    <property type="term" value="C:mitochondrion"/>
    <property type="evidence" value="ECO:0007669"/>
    <property type="project" value="UniProtKB-SubCell"/>
</dbReference>
<comment type="subcellular location">
    <subcellularLocation>
        <location evidence="2">Membrane</location>
    </subcellularLocation>
    <subcellularLocation>
        <location evidence="1">Mitochondrion</location>
    </subcellularLocation>
</comment>
<evidence type="ECO:0000313" key="10">
    <source>
        <dbReference type="EMBL" id="KZV53476.1"/>
    </source>
</evidence>
<keyword evidence="6" id="KW-0496">Mitochondrion</keyword>
<dbReference type="Proteomes" id="UP000250235">
    <property type="component" value="Unassembled WGS sequence"/>
</dbReference>
<evidence type="ECO:0000256" key="9">
    <source>
        <dbReference type="SAM" id="MobiDB-lite"/>
    </source>
</evidence>
<reference evidence="10 11" key="1">
    <citation type="journal article" date="2015" name="Proc. Natl. Acad. Sci. U.S.A.">
        <title>The resurrection genome of Boea hygrometrica: A blueprint for survival of dehydration.</title>
        <authorList>
            <person name="Xiao L."/>
            <person name="Yang G."/>
            <person name="Zhang L."/>
            <person name="Yang X."/>
            <person name="Zhao S."/>
            <person name="Ji Z."/>
            <person name="Zhou Q."/>
            <person name="Hu M."/>
            <person name="Wang Y."/>
            <person name="Chen M."/>
            <person name="Xu Y."/>
            <person name="Jin H."/>
            <person name="Xiao X."/>
            <person name="Hu G."/>
            <person name="Bao F."/>
            <person name="Hu Y."/>
            <person name="Wan P."/>
            <person name="Li L."/>
            <person name="Deng X."/>
            <person name="Kuang T."/>
            <person name="Xiang C."/>
            <person name="Zhu J.K."/>
            <person name="Oliver M.J."/>
            <person name="He Y."/>
        </authorList>
    </citation>
    <scope>NUCLEOTIDE SEQUENCE [LARGE SCALE GENOMIC DNA]</scope>
    <source>
        <strain evidence="11">cv. XS01</strain>
    </source>
</reference>
<dbReference type="Pfam" id="PF07798">
    <property type="entry name" value="CCDC90-like"/>
    <property type="match status" value="1"/>
</dbReference>
<dbReference type="Gene3D" id="1.20.5.340">
    <property type="match status" value="1"/>
</dbReference>
<keyword evidence="5 8" id="KW-0175">Coiled coil</keyword>
<evidence type="ECO:0000256" key="8">
    <source>
        <dbReference type="SAM" id="Coils"/>
    </source>
</evidence>
<evidence type="ECO:0000256" key="2">
    <source>
        <dbReference type="ARBA" id="ARBA00004370"/>
    </source>
</evidence>
<dbReference type="AlphaFoldDB" id="A0A2Z7D8R4"/>
<dbReference type="EMBL" id="KQ990357">
    <property type="protein sequence ID" value="KZV53476.1"/>
    <property type="molecule type" value="Genomic_DNA"/>
</dbReference>
<accession>A0A2Z7D8R4</accession>
<keyword evidence="7" id="KW-0472">Membrane</keyword>
<gene>
    <name evidence="10" type="ORF">F511_14842</name>
</gene>
<feature type="region of interest" description="Disordered" evidence="9">
    <location>
        <begin position="1"/>
        <end position="31"/>
    </location>
</feature>
<evidence type="ECO:0000256" key="3">
    <source>
        <dbReference type="ARBA" id="ARBA00022692"/>
    </source>
</evidence>
<evidence type="ECO:0000256" key="1">
    <source>
        <dbReference type="ARBA" id="ARBA00004173"/>
    </source>
</evidence>
<dbReference type="InterPro" id="IPR024461">
    <property type="entry name" value="CCDC90-like"/>
</dbReference>
<evidence type="ECO:0000256" key="4">
    <source>
        <dbReference type="ARBA" id="ARBA00022989"/>
    </source>
</evidence>
<dbReference type="PANTHER" id="PTHR14360">
    <property type="entry name" value="PROTEIN FMP32, MITOCHONDRIAL"/>
    <property type="match status" value="1"/>
</dbReference>
<sequence length="115" mass="13713">MSLDNSSRSRSRSPMDRKIRTQRYSYRDIERSQEASLSKFKSEIQSSQDHHFSLLQREAEKLRNEIEKMRGELRYEIDKATAGQRLDLNLERGRIRDELNNQAQKQETLQTSLIR</sequence>
<dbReference type="OrthoDB" id="889336at2759"/>
<keyword evidence="11" id="KW-1185">Reference proteome</keyword>
<evidence type="ECO:0000256" key="5">
    <source>
        <dbReference type="ARBA" id="ARBA00023054"/>
    </source>
</evidence>
<evidence type="ECO:0000256" key="7">
    <source>
        <dbReference type="ARBA" id="ARBA00023136"/>
    </source>
</evidence>
<keyword evidence="3" id="KW-0812">Transmembrane</keyword>
<feature type="coiled-coil region" evidence="8">
    <location>
        <begin position="52"/>
        <end position="79"/>
    </location>
</feature>
<protein>
    <submittedName>
        <fullName evidence="10">Uncharacterized protein</fullName>
    </submittedName>
</protein>
<organism evidence="10 11">
    <name type="scientific">Dorcoceras hygrometricum</name>
    <dbReference type="NCBI Taxonomy" id="472368"/>
    <lineage>
        <taxon>Eukaryota</taxon>
        <taxon>Viridiplantae</taxon>
        <taxon>Streptophyta</taxon>
        <taxon>Embryophyta</taxon>
        <taxon>Tracheophyta</taxon>
        <taxon>Spermatophyta</taxon>
        <taxon>Magnoliopsida</taxon>
        <taxon>eudicotyledons</taxon>
        <taxon>Gunneridae</taxon>
        <taxon>Pentapetalae</taxon>
        <taxon>asterids</taxon>
        <taxon>lamiids</taxon>
        <taxon>Lamiales</taxon>
        <taxon>Gesneriaceae</taxon>
        <taxon>Didymocarpoideae</taxon>
        <taxon>Trichosporeae</taxon>
        <taxon>Loxocarpinae</taxon>
        <taxon>Dorcoceras</taxon>
    </lineage>
</organism>
<dbReference type="GO" id="GO:0016020">
    <property type="term" value="C:membrane"/>
    <property type="evidence" value="ECO:0007669"/>
    <property type="project" value="UniProtKB-SubCell"/>
</dbReference>
<evidence type="ECO:0000313" key="11">
    <source>
        <dbReference type="Proteomes" id="UP000250235"/>
    </source>
</evidence>
<proteinExistence type="predicted"/>